<protein>
    <submittedName>
        <fullName evidence="3">Pyruvate synthase subunit beta</fullName>
    </submittedName>
</protein>
<dbReference type="Gene3D" id="3.40.50.970">
    <property type="match status" value="2"/>
</dbReference>
<dbReference type="PANTHER" id="PTHR42897">
    <property type="entry name" value="PYRUVATE SYNTHASE SUBUNIT PORB"/>
    <property type="match status" value="1"/>
</dbReference>
<dbReference type="CDD" id="cd03376">
    <property type="entry name" value="TPP_PFOR_porB_like"/>
    <property type="match status" value="1"/>
</dbReference>
<evidence type="ECO:0000259" key="2">
    <source>
        <dbReference type="Pfam" id="PF02775"/>
    </source>
</evidence>
<dbReference type="SUPFAM" id="SSF52518">
    <property type="entry name" value="Thiamin diphosphate-binding fold (THDP-binding)"/>
    <property type="match status" value="1"/>
</dbReference>
<dbReference type="Pfam" id="PF02775">
    <property type="entry name" value="TPP_enzyme_C"/>
    <property type="match status" value="1"/>
</dbReference>
<dbReference type="GO" id="GO:0030976">
    <property type="term" value="F:thiamine pyrophosphate binding"/>
    <property type="evidence" value="ECO:0007669"/>
    <property type="project" value="InterPro"/>
</dbReference>
<gene>
    <name evidence="3" type="ORF">IAC18_08595</name>
</gene>
<evidence type="ECO:0000313" key="3">
    <source>
        <dbReference type="EMBL" id="HIS67612.1"/>
    </source>
</evidence>
<keyword evidence="1" id="KW-0560">Oxidoreductase</keyword>
<feature type="domain" description="Thiamine pyrophosphate enzyme TPP-binding" evidence="2">
    <location>
        <begin position="48"/>
        <end position="202"/>
    </location>
</feature>
<sequence>MLTYKVQPKGAVSPGISTCQGCMIDVIFRNVLEIMGDDTVLVVPPGCAAQFSGTGPEASVTVPGIQGNLENSAAIASGISNGFRHQGNKHTKVVVIAGDGGTVDIGIQSLSGAMERNEDILYICYDNEAYMNTGIQGSSSTPFAASTTTTPAGKPVNSKDLIQIVMAHHVPYAATASVANIPDLRRKVQKARDIEGCRVLHIMSPCPTGWGYPSAKTVEVAREAINCGAWVLLEYENGKLSLGRRPAALGEAEKYFGMQKRFKGASAEDIKSASAHFVERYEYLEKLSELC</sequence>
<dbReference type="GO" id="GO:0016491">
    <property type="term" value="F:oxidoreductase activity"/>
    <property type="evidence" value="ECO:0007669"/>
    <property type="project" value="UniProtKB-KW"/>
</dbReference>
<keyword evidence="3" id="KW-0670">Pyruvate</keyword>
<evidence type="ECO:0000313" key="4">
    <source>
        <dbReference type="Proteomes" id="UP000824001"/>
    </source>
</evidence>
<dbReference type="Proteomes" id="UP000824001">
    <property type="component" value="Unassembled WGS sequence"/>
</dbReference>
<proteinExistence type="predicted"/>
<name>A0A9D1JVW5_9FIRM</name>
<accession>A0A9D1JVW5</accession>
<dbReference type="AlphaFoldDB" id="A0A9D1JVW5"/>
<comment type="caution">
    <text evidence="3">The sequence shown here is derived from an EMBL/GenBank/DDBJ whole genome shotgun (WGS) entry which is preliminary data.</text>
</comment>
<dbReference type="InterPro" id="IPR011766">
    <property type="entry name" value="TPP_enzyme_TPP-bd"/>
</dbReference>
<reference evidence="3" key="1">
    <citation type="submission" date="2020-10" db="EMBL/GenBank/DDBJ databases">
        <authorList>
            <person name="Gilroy R."/>
        </authorList>
    </citation>
    <scope>NUCLEOTIDE SEQUENCE</scope>
    <source>
        <strain evidence="3">ChiHjej10B9-9673</strain>
    </source>
</reference>
<dbReference type="InterPro" id="IPR051479">
    <property type="entry name" value="PorB-like"/>
</dbReference>
<evidence type="ECO:0000256" key="1">
    <source>
        <dbReference type="ARBA" id="ARBA00023002"/>
    </source>
</evidence>
<reference evidence="3" key="2">
    <citation type="journal article" date="2021" name="PeerJ">
        <title>Extensive microbial diversity within the chicken gut microbiome revealed by metagenomics and culture.</title>
        <authorList>
            <person name="Gilroy R."/>
            <person name="Ravi A."/>
            <person name="Getino M."/>
            <person name="Pursley I."/>
            <person name="Horton D.L."/>
            <person name="Alikhan N.F."/>
            <person name="Baker D."/>
            <person name="Gharbi K."/>
            <person name="Hall N."/>
            <person name="Watson M."/>
            <person name="Adriaenssens E.M."/>
            <person name="Foster-Nyarko E."/>
            <person name="Jarju S."/>
            <person name="Secka A."/>
            <person name="Antonio M."/>
            <person name="Oren A."/>
            <person name="Chaudhuri R.R."/>
            <person name="La Ragione R."/>
            <person name="Hildebrand F."/>
            <person name="Pallen M.J."/>
        </authorList>
    </citation>
    <scope>NUCLEOTIDE SEQUENCE</scope>
    <source>
        <strain evidence="3">ChiHjej10B9-9673</strain>
    </source>
</reference>
<organism evidence="3 4">
    <name type="scientific">Candidatus Scatomorpha merdipullorum</name>
    <dbReference type="NCBI Taxonomy" id="2840927"/>
    <lineage>
        <taxon>Bacteria</taxon>
        <taxon>Bacillati</taxon>
        <taxon>Bacillota</taxon>
        <taxon>Clostridia</taxon>
        <taxon>Eubacteriales</taxon>
        <taxon>Candidatus Scatomorpha</taxon>
    </lineage>
</organism>
<dbReference type="PANTHER" id="PTHR42897:SF1">
    <property type="entry name" value="2-OXOACID OXIDOREDUCTASE (FERREDOXIN)"/>
    <property type="match status" value="1"/>
</dbReference>
<dbReference type="InterPro" id="IPR029061">
    <property type="entry name" value="THDP-binding"/>
</dbReference>
<dbReference type="EMBL" id="DVJK01000245">
    <property type="protein sequence ID" value="HIS67612.1"/>
    <property type="molecule type" value="Genomic_DNA"/>
</dbReference>